<organism evidence="2 3">
    <name type="scientific">Urochloa decumbens</name>
    <dbReference type="NCBI Taxonomy" id="240449"/>
    <lineage>
        <taxon>Eukaryota</taxon>
        <taxon>Viridiplantae</taxon>
        <taxon>Streptophyta</taxon>
        <taxon>Embryophyta</taxon>
        <taxon>Tracheophyta</taxon>
        <taxon>Spermatophyta</taxon>
        <taxon>Magnoliopsida</taxon>
        <taxon>Liliopsida</taxon>
        <taxon>Poales</taxon>
        <taxon>Poaceae</taxon>
        <taxon>PACMAD clade</taxon>
        <taxon>Panicoideae</taxon>
        <taxon>Panicodae</taxon>
        <taxon>Paniceae</taxon>
        <taxon>Melinidinae</taxon>
        <taxon>Urochloa</taxon>
    </lineage>
</organism>
<reference evidence="2" key="1">
    <citation type="submission" date="2024-10" db="EMBL/GenBank/DDBJ databases">
        <authorList>
            <person name="Ryan C."/>
        </authorList>
    </citation>
    <scope>NUCLEOTIDE SEQUENCE [LARGE SCALE GENOMIC DNA]</scope>
</reference>
<dbReference type="Proteomes" id="UP001497457">
    <property type="component" value="Chromosome 14rd"/>
</dbReference>
<feature type="compositionally biased region" description="Basic and acidic residues" evidence="1">
    <location>
        <begin position="174"/>
        <end position="192"/>
    </location>
</feature>
<dbReference type="AlphaFoldDB" id="A0ABC8XB85"/>
<protein>
    <submittedName>
        <fullName evidence="2">Uncharacterized protein</fullName>
    </submittedName>
</protein>
<name>A0ABC8XB85_9POAL</name>
<evidence type="ECO:0000313" key="3">
    <source>
        <dbReference type="Proteomes" id="UP001497457"/>
    </source>
</evidence>
<dbReference type="EMBL" id="OZ075124">
    <property type="protein sequence ID" value="CAL4922902.1"/>
    <property type="molecule type" value="Genomic_DNA"/>
</dbReference>
<evidence type="ECO:0000256" key="1">
    <source>
        <dbReference type="SAM" id="MobiDB-lite"/>
    </source>
</evidence>
<gene>
    <name evidence="2" type="ORF">URODEC1_LOCUS21986</name>
</gene>
<proteinExistence type="predicted"/>
<evidence type="ECO:0000313" key="2">
    <source>
        <dbReference type="EMBL" id="CAL4922902.1"/>
    </source>
</evidence>
<keyword evidence="3" id="KW-1185">Reference proteome</keyword>
<sequence length="265" mass="29303">MFSPTSITCLDSSHNPTSPVATRPCRRLSIPLARRLLAPAGESPGLALADACRRLSPWCTDALSGLARSWFLPCAFLPCQRPSAPTARRRILPCAATLLPRARRWTGDSTPNSSTLPTPAASSPPAQIFRCKLYYLATGCKLTLPFNQSHWLVSLRQEPSSLMESSEAVPLDPEDVHRGSPWDTSDRRKDTGQRLVHRMPKNPKIIAFESTQHRFEVPLRPDLWSSSAMSGVPVSHHQLQPTPPISRKRIASGGTRRTKKEGIEF</sequence>
<accession>A0ABC8XB85</accession>
<feature type="region of interest" description="Disordered" evidence="1">
    <location>
        <begin position="163"/>
        <end position="192"/>
    </location>
</feature>
<feature type="region of interest" description="Disordered" evidence="1">
    <location>
        <begin position="234"/>
        <end position="265"/>
    </location>
</feature>